<dbReference type="WBParaSite" id="jg23871">
    <property type="protein sequence ID" value="jg23871"/>
    <property type="gene ID" value="jg23871"/>
</dbReference>
<dbReference type="AlphaFoldDB" id="A0A915DUP6"/>
<sequence>MDELSLTKWLWWLLKLFLVQPILHGAVDPCEKPCTIVSDDQVLYRNQLQTRNQTSRVEDELTSRPNSTETMDIPLRTLPTLSSGGVSRVR</sequence>
<keyword evidence="2" id="KW-0732">Signal</keyword>
<feature type="region of interest" description="Disordered" evidence="1">
    <location>
        <begin position="54"/>
        <end position="90"/>
    </location>
</feature>
<reference evidence="4" key="1">
    <citation type="submission" date="2022-11" db="UniProtKB">
        <authorList>
            <consortium name="WormBaseParasite"/>
        </authorList>
    </citation>
    <scope>IDENTIFICATION</scope>
</reference>
<feature type="chain" id="PRO_5037137253" evidence="2">
    <location>
        <begin position="26"/>
        <end position="90"/>
    </location>
</feature>
<accession>A0A915DUP6</accession>
<evidence type="ECO:0000256" key="1">
    <source>
        <dbReference type="SAM" id="MobiDB-lite"/>
    </source>
</evidence>
<evidence type="ECO:0000313" key="3">
    <source>
        <dbReference type="Proteomes" id="UP000887574"/>
    </source>
</evidence>
<name>A0A915DUP6_9BILA</name>
<keyword evidence="3" id="KW-1185">Reference proteome</keyword>
<dbReference type="Proteomes" id="UP000887574">
    <property type="component" value="Unplaced"/>
</dbReference>
<protein>
    <submittedName>
        <fullName evidence="4">Uncharacterized protein</fullName>
    </submittedName>
</protein>
<feature type="signal peptide" evidence="2">
    <location>
        <begin position="1"/>
        <end position="25"/>
    </location>
</feature>
<evidence type="ECO:0000256" key="2">
    <source>
        <dbReference type="SAM" id="SignalP"/>
    </source>
</evidence>
<evidence type="ECO:0000313" key="4">
    <source>
        <dbReference type="WBParaSite" id="jg23871"/>
    </source>
</evidence>
<proteinExistence type="predicted"/>
<organism evidence="3 4">
    <name type="scientific">Ditylenchus dipsaci</name>
    <dbReference type="NCBI Taxonomy" id="166011"/>
    <lineage>
        <taxon>Eukaryota</taxon>
        <taxon>Metazoa</taxon>
        <taxon>Ecdysozoa</taxon>
        <taxon>Nematoda</taxon>
        <taxon>Chromadorea</taxon>
        <taxon>Rhabditida</taxon>
        <taxon>Tylenchina</taxon>
        <taxon>Tylenchomorpha</taxon>
        <taxon>Sphaerularioidea</taxon>
        <taxon>Anguinidae</taxon>
        <taxon>Anguininae</taxon>
        <taxon>Ditylenchus</taxon>
    </lineage>
</organism>
<feature type="compositionally biased region" description="Polar residues" evidence="1">
    <location>
        <begin position="79"/>
        <end position="90"/>
    </location>
</feature>